<dbReference type="EMBL" id="WKFB01000019">
    <property type="protein sequence ID" value="KAF6738771.1"/>
    <property type="molecule type" value="Genomic_DNA"/>
</dbReference>
<feature type="compositionally biased region" description="Basic and acidic residues" evidence="1">
    <location>
        <begin position="57"/>
        <end position="67"/>
    </location>
</feature>
<proteinExistence type="predicted"/>
<evidence type="ECO:0000313" key="2">
    <source>
        <dbReference type="EMBL" id="KAF6738771.1"/>
    </source>
</evidence>
<accession>A0A834FRN6</accession>
<organism evidence="2 3">
    <name type="scientific">Oryzias melastigma</name>
    <name type="common">Marine medaka</name>
    <dbReference type="NCBI Taxonomy" id="30732"/>
    <lineage>
        <taxon>Eukaryota</taxon>
        <taxon>Metazoa</taxon>
        <taxon>Chordata</taxon>
        <taxon>Craniata</taxon>
        <taxon>Vertebrata</taxon>
        <taxon>Euteleostomi</taxon>
        <taxon>Actinopterygii</taxon>
        <taxon>Neopterygii</taxon>
        <taxon>Teleostei</taxon>
        <taxon>Neoteleostei</taxon>
        <taxon>Acanthomorphata</taxon>
        <taxon>Ovalentaria</taxon>
        <taxon>Atherinomorphae</taxon>
        <taxon>Beloniformes</taxon>
        <taxon>Adrianichthyidae</taxon>
        <taxon>Oryziinae</taxon>
        <taxon>Oryzias</taxon>
    </lineage>
</organism>
<feature type="compositionally biased region" description="Low complexity" evidence="1">
    <location>
        <begin position="1"/>
        <end position="12"/>
    </location>
</feature>
<dbReference type="Proteomes" id="UP000646548">
    <property type="component" value="Unassembled WGS sequence"/>
</dbReference>
<name>A0A834FRN6_ORYME</name>
<protein>
    <submittedName>
        <fullName evidence="2">Uncharacterized protein</fullName>
    </submittedName>
</protein>
<feature type="region of interest" description="Disordered" evidence="1">
    <location>
        <begin position="1"/>
        <end position="87"/>
    </location>
</feature>
<reference evidence="2" key="1">
    <citation type="journal article" name="BMC Genomics">
        <title>Long-read sequencing and de novo genome assembly of marine medaka (Oryzias melastigma).</title>
        <authorList>
            <person name="Liang P."/>
            <person name="Saqib H.S.A."/>
            <person name="Ni X."/>
            <person name="Shen Y."/>
        </authorList>
    </citation>
    <scope>NUCLEOTIDE SEQUENCE</scope>
    <source>
        <strain evidence="2">Bigg-433</strain>
    </source>
</reference>
<evidence type="ECO:0000256" key="1">
    <source>
        <dbReference type="SAM" id="MobiDB-lite"/>
    </source>
</evidence>
<gene>
    <name evidence="2" type="ORF">FQA47_017627</name>
</gene>
<comment type="caution">
    <text evidence="2">The sequence shown here is derived from an EMBL/GenBank/DDBJ whole genome shotgun (WGS) entry which is preliminary data.</text>
</comment>
<sequence length="87" mass="9421">MPPAASSRSRAGCAERREGREAGTATSASLRGGSLNAGLTAYTRRPVPTPTSSSAEEQPRREPDRHQRSSFNSEDTERDLDPPSWAH</sequence>
<evidence type="ECO:0000313" key="3">
    <source>
        <dbReference type="Proteomes" id="UP000646548"/>
    </source>
</evidence>
<dbReference type="AlphaFoldDB" id="A0A834FRN6"/>